<dbReference type="EMBL" id="LN879502">
    <property type="protein sequence ID" value="CUI16043.1"/>
    <property type="molecule type" value="Genomic_DNA"/>
</dbReference>
<dbReference type="AlphaFoldDB" id="A0A0U5K1S8"/>
<protein>
    <recommendedName>
        <fullName evidence="4">Organic solvent tolerance-like N-terminal domain-containing protein</fullName>
    </recommendedName>
</protein>
<organism evidence="2 3">
    <name type="scientific">Candidatus Protochlamydia naegleriophila</name>
    <dbReference type="NCBI Taxonomy" id="389348"/>
    <lineage>
        <taxon>Bacteria</taxon>
        <taxon>Pseudomonadati</taxon>
        <taxon>Chlamydiota</taxon>
        <taxon>Chlamydiia</taxon>
        <taxon>Parachlamydiales</taxon>
        <taxon>Parachlamydiaceae</taxon>
        <taxon>Candidatus Protochlamydia</taxon>
    </lineage>
</organism>
<dbReference type="Proteomes" id="UP000069902">
    <property type="component" value="Chromosome cPNK"/>
</dbReference>
<accession>A0A0U5K1S8</accession>
<keyword evidence="1" id="KW-0732">Signal</keyword>
<evidence type="ECO:0000313" key="2">
    <source>
        <dbReference type="EMBL" id="CUI16043.1"/>
    </source>
</evidence>
<proteinExistence type="predicted"/>
<dbReference type="PATRIC" id="fig|389348.3.peg.459"/>
<dbReference type="InParanoid" id="A0A0U5K1S8"/>
<evidence type="ECO:0008006" key="4">
    <source>
        <dbReference type="Google" id="ProtNLM"/>
    </source>
</evidence>
<feature type="signal peptide" evidence="1">
    <location>
        <begin position="1"/>
        <end position="19"/>
    </location>
</feature>
<dbReference type="STRING" id="389348.PNK_0412"/>
<name>A0A0U5K1S8_9BACT</name>
<sequence>MNYLRFISILSLVFTCSLAGQENDQAEQMVISSGEAEYDGQAISLVGQVVVQHGLGKISAHRLSVMPAEQEGQKGRFTLLKINDDILIELQGGGQLECQQADIDYLKLTGNFLGNSIHPDVVYRNVGEEGQERPALVVKGHEMQVELVRQPLPGTSIPKTLVKNVLTHQQVRVYYNQDYLLLADRAFYERLLTAKTTAGILNLTAQEEQPYCLLTNTNGDSIQAHSIRVDTIQRQLYLDDPKGILHIEQGKKSTQNIQFSADGLIWNDMEQFLNLKGHVSVKQDEIAQIDTEHEVIIYQAQVDGKKALRSIVSPQETTMSYQDKMKELTHKILCHGQLVVDHERLITTMQSPKDELGSIQLDKQVYFEDALGDIYADQVQLFYAWKDRELVPAKIVLEGHVKLLNRFDGHFQESSSILQYALADHVAYFPITQEIVLSGQNGNRVLFFDKVNNVQMSAPALKIRRDEQNQKSSVQGIGDVRFTFIEKELNQLRQRFSLDENTKQEGP</sequence>
<reference evidence="3" key="1">
    <citation type="submission" date="2015-09" db="EMBL/GenBank/DDBJ databases">
        <authorList>
            <person name="Bertelli C."/>
        </authorList>
    </citation>
    <scope>NUCLEOTIDE SEQUENCE [LARGE SCALE GENOMIC DNA]</scope>
    <source>
        <strain evidence="3">KNic</strain>
    </source>
</reference>
<evidence type="ECO:0000313" key="3">
    <source>
        <dbReference type="Proteomes" id="UP000069902"/>
    </source>
</evidence>
<dbReference type="KEGG" id="pnl:PNK_0412"/>
<keyword evidence="3" id="KW-1185">Reference proteome</keyword>
<dbReference type="RefSeq" id="WP_059059982.1">
    <property type="nucleotide sequence ID" value="NZ_LN879502.1"/>
</dbReference>
<feature type="chain" id="PRO_5006860661" description="Organic solvent tolerance-like N-terminal domain-containing protein" evidence="1">
    <location>
        <begin position="20"/>
        <end position="507"/>
    </location>
</feature>
<gene>
    <name evidence="2" type="ORF">PNK_0412</name>
</gene>
<evidence type="ECO:0000256" key="1">
    <source>
        <dbReference type="SAM" id="SignalP"/>
    </source>
</evidence>